<dbReference type="PANTHER" id="PTHR46033:SF8">
    <property type="entry name" value="PROTEIN MAINTENANCE OF MERISTEMS-LIKE"/>
    <property type="match status" value="1"/>
</dbReference>
<dbReference type="InterPro" id="IPR044824">
    <property type="entry name" value="MAIN-like"/>
</dbReference>
<name>A0AAW0JDT9_QUESU</name>
<dbReference type="InterPro" id="IPR019557">
    <property type="entry name" value="AminoTfrase-like_pln_mobile"/>
</dbReference>
<dbReference type="GO" id="GO:0010073">
    <property type="term" value="P:meristem maintenance"/>
    <property type="evidence" value="ECO:0007669"/>
    <property type="project" value="InterPro"/>
</dbReference>
<accession>A0AAW0JDT9</accession>
<feature type="domain" description="Aminotransferase-like plant mobile" evidence="1">
    <location>
        <begin position="84"/>
        <end position="216"/>
    </location>
</feature>
<sequence>MTGTANYRISRIKTPNFSSLVSFLDINSRYAAAKYGTWTRKWCTVDAAAVHRSTALWETPVGQLFHVHYPKTTLFRVQGPKSTTEHATHVLAAYRASLSSMRAHQVVWEPYRDVLDSLPPYCTAGRHIWRATVPLIYFWIVEDHHPERVFRQFGMKQAPPGLVDTSVELHRISLQGKLETDWVQQHAIYIDRWAHRGERVANAPTLDGDTTYLAAYMAEYRRSTRRYITRESAYWEILVESNVEMLLQCQPGSAMYNQLTKTLDLVGELNRVALDNVRAMASEASTQATTVVGEVVGLEGVDVVEAVEVVEVVLIFTSMTWVTEIL</sequence>
<keyword evidence="3" id="KW-1185">Reference proteome</keyword>
<organism evidence="2 3">
    <name type="scientific">Quercus suber</name>
    <name type="common">Cork oak</name>
    <dbReference type="NCBI Taxonomy" id="58331"/>
    <lineage>
        <taxon>Eukaryota</taxon>
        <taxon>Viridiplantae</taxon>
        <taxon>Streptophyta</taxon>
        <taxon>Embryophyta</taxon>
        <taxon>Tracheophyta</taxon>
        <taxon>Spermatophyta</taxon>
        <taxon>Magnoliopsida</taxon>
        <taxon>eudicotyledons</taxon>
        <taxon>Gunneridae</taxon>
        <taxon>Pentapetalae</taxon>
        <taxon>rosids</taxon>
        <taxon>fabids</taxon>
        <taxon>Fagales</taxon>
        <taxon>Fagaceae</taxon>
        <taxon>Quercus</taxon>
    </lineage>
</organism>
<dbReference type="AlphaFoldDB" id="A0AAW0JDT9"/>
<dbReference type="PANTHER" id="PTHR46033">
    <property type="entry name" value="PROTEIN MAIN-LIKE 2"/>
    <property type="match status" value="1"/>
</dbReference>
<comment type="caution">
    <text evidence="2">The sequence shown here is derived from an EMBL/GenBank/DDBJ whole genome shotgun (WGS) entry which is preliminary data.</text>
</comment>
<gene>
    <name evidence="2" type="primary">MAIL3_20</name>
    <name evidence="2" type="ORF">CFP56_033982</name>
</gene>
<evidence type="ECO:0000259" key="1">
    <source>
        <dbReference type="Pfam" id="PF10536"/>
    </source>
</evidence>
<dbReference type="EMBL" id="PKMF04000591">
    <property type="protein sequence ID" value="KAK7824843.1"/>
    <property type="molecule type" value="Genomic_DNA"/>
</dbReference>
<proteinExistence type="predicted"/>
<dbReference type="Pfam" id="PF10536">
    <property type="entry name" value="PMD"/>
    <property type="match status" value="1"/>
</dbReference>
<evidence type="ECO:0000313" key="3">
    <source>
        <dbReference type="Proteomes" id="UP000237347"/>
    </source>
</evidence>
<protein>
    <submittedName>
        <fullName evidence="2">Serine/threonine-protein phosphatase 7 long form like protein</fullName>
    </submittedName>
</protein>
<evidence type="ECO:0000313" key="2">
    <source>
        <dbReference type="EMBL" id="KAK7824843.1"/>
    </source>
</evidence>
<dbReference type="Proteomes" id="UP000237347">
    <property type="component" value="Unassembled WGS sequence"/>
</dbReference>
<reference evidence="2 3" key="1">
    <citation type="journal article" date="2018" name="Sci. Data">
        <title>The draft genome sequence of cork oak.</title>
        <authorList>
            <person name="Ramos A.M."/>
            <person name="Usie A."/>
            <person name="Barbosa P."/>
            <person name="Barros P.M."/>
            <person name="Capote T."/>
            <person name="Chaves I."/>
            <person name="Simoes F."/>
            <person name="Abreu I."/>
            <person name="Carrasquinho I."/>
            <person name="Faro C."/>
            <person name="Guimaraes J.B."/>
            <person name="Mendonca D."/>
            <person name="Nobrega F."/>
            <person name="Rodrigues L."/>
            <person name="Saibo N.J.M."/>
            <person name="Varela M.C."/>
            <person name="Egas C."/>
            <person name="Matos J."/>
            <person name="Miguel C.M."/>
            <person name="Oliveira M.M."/>
            <person name="Ricardo C.P."/>
            <person name="Goncalves S."/>
        </authorList>
    </citation>
    <scope>NUCLEOTIDE SEQUENCE [LARGE SCALE GENOMIC DNA]</scope>
    <source>
        <strain evidence="3">cv. HL8</strain>
    </source>
</reference>